<name>A0A834MPD4_VESVU</name>
<evidence type="ECO:0000313" key="1">
    <source>
        <dbReference type="EMBL" id="KAF7380015.1"/>
    </source>
</evidence>
<dbReference type="Proteomes" id="UP000614350">
    <property type="component" value="Unassembled WGS sequence"/>
</dbReference>
<sequence length="171" mass="19345">MVESVSVLRSSYRFQKPHTPISIFTDLLRCSLSHGSVTRARLLRSPQDSAFLDIGHFVTSGSSPGEPPSRGGKDTIGRMLEPGPIETRIPLKFLDQKSKEREEWNFDKERAAVHLALPDKLIKRRSPKSYLLVAFPAINQYSTAEMTRTVFDEIVGNLSKTRLGIYLPPYW</sequence>
<accession>A0A834MPD4</accession>
<dbReference type="AlphaFoldDB" id="A0A834MPD4"/>
<keyword evidence="2" id="KW-1185">Reference proteome</keyword>
<gene>
    <name evidence="1" type="ORF">HZH66_014370</name>
</gene>
<organism evidence="1 2">
    <name type="scientific">Vespula vulgaris</name>
    <name type="common">Yellow jacket</name>
    <name type="synonym">Wasp</name>
    <dbReference type="NCBI Taxonomy" id="7454"/>
    <lineage>
        <taxon>Eukaryota</taxon>
        <taxon>Metazoa</taxon>
        <taxon>Ecdysozoa</taxon>
        <taxon>Arthropoda</taxon>
        <taxon>Hexapoda</taxon>
        <taxon>Insecta</taxon>
        <taxon>Pterygota</taxon>
        <taxon>Neoptera</taxon>
        <taxon>Endopterygota</taxon>
        <taxon>Hymenoptera</taxon>
        <taxon>Apocrita</taxon>
        <taxon>Aculeata</taxon>
        <taxon>Vespoidea</taxon>
        <taxon>Vespidae</taxon>
        <taxon>Vespinae</taxon>
        <taxon>Vespula</taxon>
    </lineage>
</organism>
<protein>
    <submittedName>
        <fullName evidence="1">Uncharacterized protein</fullName>
    </submittedName>
</protein>
<dbReference type="EMBL" id="JACSEA010000022">
    <property type="protein sequence ID" value="KAF7380015.1"/>
    <property type="molecule type" value="Genomic_DNA"/>
</dbReference>
<comment type="caution">
    <text evidence="1">The sequence shown here is derived from an EMBL/GenBank/DDBJ whole genome shotgun (WGS) entry which is preliminary data.</text>
</comment>
<evidence type="ECO:0000313" key="2">
    <source>
        <dbReference type="Proteomes" id="UP000614350"/>
    </source>
</evidence>
<proteinExistence type="predicted"/>
<reference evidence="1" key="1">
    <citation type="journal article" date="2020" name="G3 (Bethesda)">
        <title>High-Quality Assemblies for Three Invasive Social Wasps from the &lt;i&gt;Vespula&lt;/i&gt; Genus.</title>
        <authorList>
            <person name="Harrop T.W.R."/>
            <person name="Guhlin J."/>
            <person name="McLaughlin G.M."/>
            <person name="Permina E."/>
            <person name="Stockwell P."/>
            <person name="Gilligan J."/>
            <person name="Le Lec M.F."/>
            <person name="Gruber M.A.M."/>
            <person name="Quinn O."/>
            <person name="Lovegrove M."/>
            <person name="Duncan E.J."/>
            <person name="Remnant E.J."/>
            <person name="Van Eeckhoven J."/>
            <person name="Graham B."/>
            <person name="Knapp R.A."/>
            <person name="Langford K.W."/>
            <person name="Kronenberg Z."/>
            <person name="Press M.O."/>
            <person name="Eacker S.M."/>
            <person name="Wilson-Rankin E.E."/>
            <person name="Purcell J."/>
            <person name="Lester P.J."/>
            <person name="Dearden P.K."/>
        </authorList>
    </citation>
    <scope>NUCLEOTIDE SEQUENCE</scope>
    <source>
        <strain evidence="1">Marl-1</strain>
    </source>
</reference>